<gene>
    <name evidence="1" type="ORF">SPELUC_LOCUS12843</name>
</gene>
<dbReference type="Proteomes" id="UP000789366">
    <property type="component" value="Unassembled WGS sequence"/>
</dbReference>
<protein>
    <submittedName>
        <fullName evidence="1">8666_t:CDS:1</fullName>
    </submittedName>
</protein>
<sequence>MIIDDLYNDKKERYTLKKNLDTICIIDKDFKKKSETCFIKRFELEFEHVIDHD</sequence>
<evidence type="ECO:0000313" key="2">
    <source>
        <dbReference type="Proteomes" id="UP000789366"/>
    </source>
</evidence>
<dbReference type="EMBL" id="CAJVPW010031753">
    <property type="protein sequence ID" value="CAG8727229.1"/>
    <property type="molecule type" value="Genomic_DNA"/>
</dbReference>
<proteinExistence type="predicted"/>
<feature type="non-terminal residue" evidence="1">
    <location>
        <position position="53"/>
    </location>
</feature>
<feature type="non-terminal residue" evidence="1">
    <location>
        <position position="1"/>
    </location>
</feature>
<organism evidence="1 2">
    <name type="scientific">Cetraspora pellucida</name>
    <dbReference type="NCBI Taxonomy" id="1433469"/>
    <lineage>
        <taxon>Eukaryota</taxon>
        <taxon>Fungi</taxon>
        <taxon>Fungi incertae sedis</taxon>
        <taxon>Mucoromycota</taxon>
        <taxon>Glomeromycotina</taxon>
        <taxon>Glomeromycetes</taxon>
        <taxon>Diversisporales</taxon>
        <taxon>Gigasporaceae</taxon>
        <taxon>Cetraspora</taxon>
    </lineage>
</organism>
<reference evidence="1" key="1">
    <citation type="submission" date="2021-06" db="EMBL/GenBank/DDBJ databases">
        <authorList>
            <person name="Kallberg Y."/>
            <person name="Tangrot J."/>
            <person name="Rosling A."/>
        </authorList>
    </citation>
    <scope>NUCLEOTIDE SEQUENCE</scope>
    <source>
        <strain evidence="1">28 12/20/2015</strain>
    </source>
</reference>
<evidence type="ECO:0000313" key="1">
    <source>
        <dbReference type="EMBL" id="CAG8727229.1"/>
    </source>
</evidence>
<keyword evidence="2" id="KW-1185">Reference proteome</keyword>
<accession>A0ACA9PYD6</accession>
<name>A0ACA9PYD6_9GLOM</name>
<comment type="caution">
    <text evidence="1">The sequence shown here is derived from an EMBL/GenBank/DDBJ whole genome shotgun (WGS) entry which is preliminary data.</text>
</comment>